<evidence type="ECO:0000313" key="2">
    <source>
        <dbReference type="Proteomes" id="UP000013280"/>
    </source>
</evidence>
<dbReference type="Proteomes" id="UP000013280">
    <property type="component" value="Unassembled WGS sequence"/>
</dbReference>
<dbReference type="Gene3D" id="1.10.260.40">
    <property type="entry name" value="lambda repressor-like DNA-binding domains"/>
    <property type="match status" value="1"/>
</dbReference>
<proteinExistence type="predicted"/>
<accession>R0CME9</accession>
<dbReference type="InterPro" id="IPR010982">
    <property type="entry name" value="Lambda_DNA-bd_dom_sf"/>
</dbReference>
<evidence type="ECO:0000313" key="1">
    <source>
        <dbReference type="EMBL" id="ENZ77655.1"/>
    </source>
</evidence>
<reference evidence="1 2" key="1">
    <citation type="journal article" date="2013" name="Genome Announc.">
        <title>Draft Genome Sequence for Ralstonia sp. Strain OR214, a Bacterium with Potential for Bioremediation.</title>
        <authorList>
            <person name="Utturkar S.M."/>
            <person name="Bollmann A."/>
            <person name="Brzoska R.M."/>
            <person name="Klingeman D.M."/>
            <person name="Epstein S.E."/>
            <person name="Palumbo A.V."/>
            <person name="Brown S.D."/>
        </authorList>
    </citation>
    <scope>NUCLEOTIDE SEQUENCE [LARGE SCALE GENOMIC DNA]</scope>
    <source>
        <strain evidence="1 2">OR214</strain>
    </source>
</reference>
<organism evidence="1 2">
    <name type="scientific">Ralstonia pickettii OR214</name>
    <dbReference type="NCBI Taxonomy" id="1264675"/>
    <lineage>
        <taxon>Bacteria</taxon>
        <taxon>Pseudomonadati</taxon>
        <taxon>Pseudomonadota</taxon>
        <taxon>Betaproteobacteria</taxon>
        <taxon>Burkholderiales</taxon>
        <taxon>Burkholderiaceae</taxon>
        <taxon>Ralstonia</taxon>
    </lineage>
</organism>
<dbReference type="GO" id="GO:0003677">
    <property type="term" value="F:DNA binding"/>
    <property type="evidence" value="ECO:0007669"/>
    <property type="project" value="InterPro"/>
</dbReference>
<gene>
    <name evidence="1" type="ORF">OR214_02658</name>
</gene>
<name>R0CME9_RALPI</name>
<comment type="caution">
    <text evidence="1">The sequence shown here is derived from an EMBL/GenBank/DDBJ whole genome shotgun (WGS) entry which is preliminary data.</text>
</comment>
<dbReference type="EMBL" id="APMQ01000006">
    <property type="protein sequence ID" value="ENZ77655.1"/>
    <property type="molecule type" value="Genomic_DNA"/>
</dbReference>
<dbReference type="AlphaFoldDB" id="R0CME9"/>
<sequence>MRSTIEILDRARGSNSDYWIAKQVGSQPSVVSTWRKRGHVGPDAIVKLCEIAKVPVAKGLAICAWETITDKDLRARVQNAVSFKRPLRALKKMLRLAA</sequence>
<protein>
    <submittedName>
        <fullName evidence="1">Uncharacterized protein</fullName>
    </submittedName>
</protein>